<dbReference type="Gene3D" id="3.40.366.10">
    <property type="entry name" value="Malonyl-Coenzyme A Acyl Carrier Protein, domain 2"/>
    <property type="match status" value="1"/>
</dbReference>
<dbReference type="Gene3D" id="3.10.129.110">
    <property type="entry name" value="Polyketide synthase dehydratase"/>
    <property type="match status" value="2"/>
</dbReference>
<feature type="compositionally biased region" description="Low complexity" evidence="5">
    <location>
        <begin position="293"/>
        <end position="312"/>
    </location>
</feature>
<dbReference type="InterPro" id="IPR050091">
    <property type="entry name" value="PKS_NRPS_Biosynth_Enz"/>
</dbReference>
<dbReference type="Gene3D" id="1.10.1200.10">
    <property type="entry name" value="ACP-like"/>
    <property type="match status" value="1"/>
</dbReference>
<dbReference type="InterPro" id="IPR009081">
    <property type="entry name" value="PP-bd_ACP"/>
</dbReference>
<organism evidence="8 9">
    <name type="scientific">Micromonospora maritima</name>
    <dbReference type="NCBI Taxonomy" id="986711"/>
    <lineage>
        <taxon>Bacteria</taxon>
        <taxon>Bacillati</taxon>
        <taxon>Actinomycetota</taxon>
        <taxon>Actinomycetes</taxon>
        <taxon>Micromonosporales</taxon>
        <taxon>Micromonosporaceae</taxon>
        <taxon>Micromonospora</taxon>
    </lineage>
</organism>
<dbReference type="Pfam" id="PF08659">
    <property type="entry name" value="KR"/>
    <property type="match status" value="1"/>
</dbReference>
<dbReference type="SMART" id="SM00823">
    <property type="entry name" value="PKS_PP"/>
    <property type="match status" value="1"/>
</dbReference>
<dbReference type="PROSITE" id="PS50075">
    <property type="entry name" value="CARRIER"/>
    <property type="match status" value="1"/>
</dbReference>
<dbReference type="Pfam" id="PF21089">
    <property type="entry name" value="PKS_DH_N"/>
    <property type="match status" value="1"/>
</dbReference>
<evidence type="ECO:0000313" key="8">
    <source>
        <dbReference type="EMBL" id="MFI7266550.1"/>
    </source>
</evidence>
<dbReference type="InterPro" id="IPR001227">
    <property type="entry name" value="Ac_transferase_dom_sf"/>
</dbReference>
<feature type="region of interest" description="C-terminal hotdog fold" evidence="4">
    <location>
        <begin position="217"/>
        <end position="362"/>
    </location>
</feature>
<comment type="caution">
    <text evidence="8">The sequence shown here is derived from an EMBL/GenBank/DDBJ whole genome shotgun (WGS) entry which is preliminary data.</text>
</comment>
<dbReference type="PANTHER" id="PTHR43775:SF51">
    <property type="entry name" value="INACTIVE PHENOLPHTHIOCEROL SYNTHESIS POLYKETIDE SYNTHASE TYPE I PKS1-RELATED"/>
    <property type="match status" value="1"/>
</dbReference>
<dbReference type="InterPro" id="IPR020807">
    <property type="entry name" value="PKS_DH"/>
</dbReference>
<sequence length="1046" mass="107765">HTLSTLRRGDDDPTRLLTSLATAHTIGLPVDLTAVLTPAAVVDLPTYPFGRDRYWLSRGGTGPAGLPAAGLDAVDHPLLHAAADLPGDDGLLVTGRISLATHPWLADHAVLGTVLLPGTALVEMASWSGRAVDTAHVTELVLEAPLVVPPTGGVDLRIRVGAADDDGCRPVSVHSHLDDGGDAPGTGRTWQRHATGLLAPTRPVAVTAGGAWPPADAEPIPLDTLYPHLSEQGYRYGPTFQALRAAWRSGDDLLAEVALDTDAPADPFTLHPALLDAALHTIGADALHRATTAAAGPTPATPAPTGNATTGSAGTGSGATGTGTGGDGATGSADATAGATGRAANAAGPGLPFSWTGLAIQPTRARELRVRLTPTEGAVAATVTDTGGTPVASLDALVLRPISADQLDTARRAAARSMHRLDWTTPEPGTARPTRIAVLGDADGWPGVEAYRDLDDLVAAVTGGAARPDAVVAVRPGQRADEPDPARAAHLVTHETLALAQDWLTREPFAGTPLVVVTRGAVAVDPTDRPADLPAAAAWGLIRSAQSENPGRFVLLDLDDDPRSTVALPAALGTGEPQLALRAGQLRMPRLVRLGPPPQRPEPDLSTGTVLVTGATGALGRLVARHLVTRHRVPALLLVSRSGPDAPGAADLVADLTALGATAQVVAADVSDRDALAVLLDEIPADRPLVGVVHAAGVLDDGVLPALTPARFDTVLAPKVDAAWHLHELTEKLDLAAFVLFSSSAGLFGGPGQANHAAANAFLDALAHHRRARGLPVTSMAWGPWANPDEPGGPQGHVDERRMTRAGFRPLGPDEGMALFSEGLRHDEPAIAPVSLDHAVLGRLGPALPRLLHGLVRVTGTTPAATPGADAATALRDTLAATAEADRDRVLSDLVRTHAAAVLGYASLRDVDAEKGFVELGFDSLTAVEFRNRLAAATGLRLPSTLIYDRPTTAAMVAHLRGALLAERSTSALSVLGELNKLETAMRAIAADDTDRAAVAARLRELLSLWTYAEGAADDTGAGDGNLDSASAEELFHLLDDELGTA</sequence>
<name>A0ABW7ZVD0_9ACTN</name>
<keyword evidence="3" id="KW-0808">Transferase</keyword>
<dbReference type="InterPro" id="IPR049900">
    <property type="entry name" value="PKS_mFAS_DH"/>
</dbReference>
<evidence type="ECO:0000256" key="1">
    <source>
        <dbReference type="ARBA" id="ARBA00022450"/>
    </source>
</evidence>
<dbReference type="InterPro" id="IPR020806">
    <property type="entry name" value="PKS_PP-bd"/>
</dbReference>
<feature type="domain" description="Carrier" evidence="6">
    <location>
        <begin position="889"/>
        <end position="964"/>
    </location>
</feature>
<feature type="active site" description="Proton acceptor; for dehydratase activity" evidence="4">
    <location>
        <position position="108"/>
    </location>
</feature>
<evidence type="ECO:0000256" key="5">
    <source>
        <dbReference type="SAM" id="MobiDB-lite"/>
    </source>
</evidence>
<keyword evidence="1" id="KW-0596">Phosphopantetheine</keyword>
<dbReference type="InterPro" id="IPR036291">
    <property type="entry name" value="NAD(P)-bd_dom_sf"/>
</dbReference>
<dbReference type="InterPro" id="IPR049551">
    <property type="entry name" value="PKS_DH_C"/>
</dbReference>
<evidence type="ECO:0000313" key="9">
    <source>
        <dbReference type="Proteomes" id="UP001612812"/>
    </source>
</evidence>
<dbReference type="InterPro" id="IPR055123">
    <property type="entry name" value="SpnB-like_Rossmann"/>
</dbReference>
<feature type="compositionally biased region" description="Low complexity" evidence="5">
    <location>
        <begin position="330"/>
        <end position="343"/>
    </location>
</feature>
<evidence type="ECO:0000259" key="6">
    <source>
        <dbReference type="PROSITE" id="PS50075"/>
    </source>
</evidence>
<dbReference type="PROSITE" id="PS52019">
    <property type="entry name" value="PKS_MFAS_DH"/>
    <property type="match status" value="1"/>
</dbReference>
<dbReference type="InterPro" id="IPR042104">
    <property type="entry name" value="PKS_dehydratase_sf"/>
</dbReference>
<dbReference type="InterPro" id="IPR049552">
    <property type="entry name" value="PKS_DH_N"/>
</dbReference>
<feature type="compositionally biased region" description="Gly residues" evidence="5">
    <location>
        <begin position="313"/>
        <end position="329"/>
    </location>
</feature>
<feature type="region of interest" description="Disordered" evidence="5">
    <location>
        <begin position="293"/>
        <end position="343"/>
    </location>
</feature>
<dbReference type="InterPro" id="IPR057326">
    <property type="entry name" value="KR_dom"/>
</dbReference>
<dbReference type="Pfam" id="PF00550">
    <property type="entry name" value="PP-binding"/>
    <property type="match status" value="1"/>
</dbReference>
<feature type="domain" description="PKS/mFAS DH" evidence="7">
    <location>
        <begin position="76"/>
        <end position="362"/>
    </location>
</feature>
<feature type="non-terminal residue" evidence="8">
    <location>
        <position position="1"/>
    </location>
</feature>
<proteinExistence type="predicted"/>
<accession>A0ABW7ZVD0</accession>
<protein>
    <submittedName>
        <fullName evidence="8">SDR family NAD(P)-dependent oxidoreductase</fullName>
    </submittedName>
</protein>
<dbReference type="CDD" id="cd08956">
    <property type="entry name" value="KR_3_FAS_SDR_x"/>
    <property type="match status" value="1"/>
</dbReference>
<dbReference type="SMART" id="SM00822">
    <property type="entry name" value="PKS_KR"/>
    <property type="match status" value="1"/>
</dbReference>
<dbReference type="EMBL" id="JBITLE010000022">
    <property type="protein sequence ID" value="MFI7266550.1"/>
    <property type="molecule type" value="Genomic_DNA"/>
</dbReference>
<evidence type="ECO:0000256" key="4">
    <source>
        <dbReference type="PROSITE-ProRule" id="PRU01363"/>
    </source>
</evidence>
<dbReference type="InterPro" id="IPR036736">
    <property type="entry name" value="ACP-like_sf"/>
</dbReference>
<dbReference type="SUPFAM" id="SSF47336">
    <property type="entry name" value="ACP-like"/>
    <property type="match status" value="1"/>
</dbReference>
<feature type="active site" description="Proton donor; for dehydratase activity" evidence="4">
    <location>
        <position position="276"/>
    </location>
</feature>
<dbReference type="SUPFAM" id="SSF51735">
    <property type="entry name" value="NAD(P)-binding Rossmann-fold domains"/>
    <property type="match status" value="2"/>
</dbReference>
<feature type="region of interest" description="N-terminal hotdog fold" evidence="4">
    <location>
        <begin position="76"/>
        <end position="205"/>
    </location>
</feature>
<dbReference type="Gene3D" id="3.40.50.720">
    <property type="entry name" value="NAD(P)-binding Rossmann-like Domain"/>
    <property type="match status" value="1"/>
</dbReference>
<keyword evidence="2" id="KW-0597">Phosphoprotein</keyword>
<dbReference type="RefSeq" id="WP_396771843.1">
    <property type="nucleotide sequence ID" value="NZ_JBITLA010000024.1"/>
</dbReference>
<dbReference type="Pfam" id="PF14765">
    <property type="entry name" value="PS-DH"/>
    <property type="match status" value="1"/>
</dbReference>
<dbReference type="InterPro" id="IPR013968">
    <property type="entry name" value="PKS_KR"/>
</dbReference>
<dbReference type="SMART" id="SM00826">
    <property type="entry name" value="PKS_DH"/>
    <property type="match status" value="1"/>
</dbReference>
<keyword evidence="9" id="KW-1185">Reference proteome</keyword>
<evidence type="ECO:0000256" key="3">
    <source>
        <dbReference type="ARBA" id="ARBA00022679"/>
    </source>
</evidence>
<dbReference type="SMART" id="SM01294">
    <property type="entry name" value="PKS_PP_betabranch"/>
    <property type="match status" value="1"/>
</dbReference>
<dbReference type="Pfam" id="PF22953">
    <property type="entry name" value="SpnB_Rossmann"/>
    <property type="match status" value="1"/>
</dbReference>
<reference evidence="8 9" key="1">
    <citation type="submission" date="2024-10" db="EMBL/GenBank/DDBJ databases">
        <title>The Natural Products Discovery Center: Release of the First 8490 Sequenced Strains for Exploring Actinobacteria Biosynthetic Diversity.</title>
        <authorList>
            <person name="Kalkreuter E."/>
            <person name="Kautsar S.A."/>
            <person name="Yang D."/>
            <person name="Bader C.D."/>
            <person name="Teijaro C.N."/>
            <person name="Fluegel L."/>
            <person name="Davis C.M."/>
            <person name="Simpson J.R."/>
            <person name="Lauterbach L."/>
            <person name="Steele A.D."/>
            <person name="Gui C."/>
            <person name="Meng S."/>
            <person name="Li G."/>
            <person name="Viehrig K."/>
            <person name="Ye F."/>
            <person name="Su P."/>
            <person name="Kiefer A.F."/>
            <person name="Nichols A."/>
            <person name="Cepeda A.J."/>
            <person name="Yan W."/>
            <person name="Fan B."/>
            <person name="Jiang Y."/>
            <person name="Adhikari A."/>
            <person name="Zheng C.-J."/>
            <person name="Schuster L."/>
            <person name="Cowan T.M."/>
            <person name="Smanski M.J."/>
            <person name="Chevrette M.G."/>
            <person name="De Carvalho L.P.S."/>
            <person name="Shen B."/>
        </authorList>
    </citation>
    <scope>NUCLEOTIDE SEQUENCE [LARGE SCALE GENOMIC DNA]</scope>
    <source>
        <strain evidence="8 9">NPDC049845</strain>
    </source>
</reference>
<evidence type="ECO:0000256" key="2">
    <source>
        <dbReference type="ARBA" id="ARBA00022553"/>
    </source>
</evidence>
<dbReference type="Gene3D" id="3.30.70.3290">
    <property type="match status" value="1"/>
</dbReference>
<dbReference type="Proteomes" id="UP001612812">
    <property type="component" value="Unassembled WGS sequence"/>
</dbReference>
<dbReference type="PANTHER" id="PTHR43775">
    <property type="entry name" value="FATTY ACID SYNTHASE"/>
    <property type="match status" value="1"/>
</dbReference>
<gene>
    <name evidence="8" type="ORF">ACIBP4_30100</name>
</gene>
<evidence type="ECO:0000259" key="7">
    <source>
        <dbReference type="PROSITE" id="PS52019"/>
    </source>
</evidence>